<gene>
    <name evidence="3" type="ORF">SCUCBS95973_003652</name>
</gene>
<dbReference type="PROSITE" id="PS51186">
    <property type="entry name" value="GNAT"/>
    <property type="match status" value="1"/>
</dbReference>
<feature type="region of interest" description="Disordered" evidence="1">
    <location>
        <begin position="91"/>
        <end position="112"/>
    </location>
</feature>
<name>A0ABP0BH57_9PEZI</name>
<sequence>MIDPSMADSGVSSAFDSPHNHHDVDIDVDGNGNDKDDGASVTSDTEEIFAPTNPAAAYAAAYVASAAAARSPQSASSASIAPTAPMTIEQAQAQASAPVPAPVPPVQTPASPASTASAAAVAAAAAAAAVAAAAATPMARVQQYSPVAHGHLALYLAALHGSRITADNLAGSFAPPLNHEKLLEWWRVRLTTSAVFLLLRTPYETTAATTTPTTTTPVPVAPAKKVLGTDLVGVIMLRSHPAETSPHVATVDLLLVNLQYRQLGGERQLLQTVERQALREGRTLLTAEAESKSSMANMYMSLGFTEAGQIPGMVLRPTTGEKRPLSIFYKDLEQAAAAMSSRQSPAAQS</sequence>
<keyword evidence="4" id="KW-1185">Reference proteome</keyword>
<dbReference type="SUPFAM" id="SSF55729">
    <property type="entry name" value="Acyl-CoA N-acyltransferases (Nat)"/>
    <property type="match status" value="1"/>
</dbReference>
<feature type="region of interest" description="Disordered" evidence="1">
    <location>
        <begin position="1"/>
        <end position="44"/>
    </location>
</feature>
<dbReference type="InterPro" id="IPR016181">
    <property type="entry name" value="Acyl_CoA_acyltransferase"/>
</dbReference>
<dbReference type="Gene3D" id="3.40.630.30">
    <property type="match status" value="1"/>
</dbReference>
<proteinExistence type="predicted"/>
<dbReference type="InterPro" id="IPR000182">
    <property type="entry name" value="GNAT_dom"/>
</dbReference>
<dbReference type="Proteomes" id="UP001642405">
    <property type="component" value="Unassembled WGS sequence"/>
</dbReference>
<protein>
    <recommendedName>
        <fullName evidence="2">N-acetyltransferase domain-containing protein</fullName>
    </recommendedName>
</protein>
<dbReference type="EMBL" id="CAWUHB010000016">
    <property type="protein sequence ID" value="CAK7218938.1"/>
    <property type="molecule type" value="Genomic_DNA"/>
</dbReference>
<accession>A0ABP0BH57</accession>
<organism evidence="3 4">
    <name type="scientific">Sporothrix curviconia</name>
    <dbReference type="NCBI Taxonomy" id="1260050"/>
    <lineage>
        <taxon>Eukaryota</taxon>
        <taxon>Fungi</taxon>
        <taxon>Dikarya</taxon>
        <taxon>Ascomycota</taxon>
        <taxon>Pezizomycotina</taxon>
        <taxon>Sordariomycetes</taxon>
        <taxon>Sordariomycetidae</taxon>
        <taxon>Ophiostomatales</taxon>
        <taxon>Ophiostomataceae</taxon>
        <taxon>Sporothrix</taxon>
    </lineage>
</organism>
<reference evidence="3 4" key="1">
    <citation type="submission" date="2024-01" db="EMBL/GenBank/DDBJ databases">
        <authorList>
            <person name="Allen C."/>
            <person name="Tagirdzhanova G."/>
        </authorList>
    </citation>
    <scope>NUCLEOTIDE SEQUENCE [LARGE SCALE GENOMIC DNA]</scope>
</reference>
<comment type="caution">
    <text evidence="3">The sequence shown here is derived from an EMBL/GenBank/DDBJ whole genome shotgun (WGS) entry which is preliminary data.</text>
</comment>
<evidence type="ECO:0000256" key="1">
    <source>
        <dbReference type="SAM" id="MobiDB-lite"/>
    </source>
</evidence>
<evidence type="ECO:0000313" key="3">
    <source>
        <dbReference type="EMBL" id="CAK7218938.1"/>
    </source>
</evidence>
<evidence type="ECO:0000259" key="2">
    <source>
        <dbReference type="PROSITE" id="PS51186"/>
    </source>
</evidence>
<feature type="domain" description="N-acetyltransferase" evidence="2">
    <location>
        <begin position="172"/>
        <end position="326"/>
    </location>
</feature>
<evidence type="ECO:0000313" key="4">
    <source>
        <dbReference type="Proteomes" id="UP001642405"/>
    </source>
</evidence>